<dbReference type="GO" id="GO:0005634">
    <property type="term" value="C:nucleus"/>
    <property type="evidence" value="ECO:0000318"/>
    <property type="project" value="GO_Central"/>
</dbReference>
<reference evidence="8" key="2">
    <citation type="submission" date="2017-06" db="EMBL/GenBank/DDBJ databases">
        <title>WGS assembly of Brachypodium distachyon.</title>
        <authorList>
            <consortium name="The International Brachypodium Initiative"/>
            <person name="Lucas S."/>
            <person name="Harmon-Smith M."/>
            <person name="Lail K."/>
            <person name="Tice H."/>
            <person name="Grimwood J."/>
            <person name="Bruce D."/>
            <person name="Barry K."/>
            <person name="Shu S."/>
            <person name="Lindquist E."/>
            <person name="Wang M."/>
            <person name="Pitluck S."/>
            <person name="Vogel J.P."/>
            <person name="Garvin D.F."/>
            <person name="Mockler T.C."/>
            <person name="Schmutz J."/>
            <person name="Rokhsar D."/>
            <person name="Bevan M.W."/>
        </authorList>
    </citation>
    <scope>NUCLEOTIDE SEQUENCE</scope>
    <source>
        <strain evidence="8">Bd21</strain>
    </source>
</reference>
<dbReference type="GO" id="GO:0000976">
    <property type="term" value="F:transcription cis-regulatory region binding"/>
    <property type="evidence" value="ECO:0000318"/>
    <property type="project" value="GO_Central"/>
</dbReference>
<evidence type="ECO:0000256" key="1">
    <source>
        <dbReference type="ARBA" id="ARBA00004123"/>
    </source>
</evidence>
<keyword evidence="5" id="KW-0539">Nucleus</keyword>
<dbReference type="PANTHER" id="PTHR31384:SF94">
    <property type="entry name" value="AUXIN RESPONSE FACTOR 17"/>
    <property type="match status" value="1"/>
</dbReference>
<evidence type="ECO:0000313" key="9">
    <source>
        <dbReference type="EnsemblPlants" id="KQK05629"/>
    </source>
</evidence>
<organism evidence="8">
    <name type="scientific">Brachypodium distachyon</name>
    <name type="common">Purple false brome</name>
    <name type="synonym">Trachynia distachya</name>
    <dbReference type="NCBI Taxonomy" id="15368"/>
    <lineage>
        <taxon>Eukaryota</taxon>
        <taxon>Viridiplantae</taxon>
        <taxon>Streptophyta</taxon>
        <taxon>Embryophyta</taxon>
        <taxon>Tracheophyta</taxon>
        <taxon>Spermatophyta</taxon>
        <taxon>Magnoliopsida</taxon>
        <taxon>Liliopsida</taxon>
        <taxon>Poales</taxon>
        <taxon>Poaceae</taxon>
        <taxon>BOP clade</taxon>
        <taxon>Pooideae</taxon>
        <taxon>Stipodae</taxon>
        <taxon>Brachypodieae</taxon>
        <taxon>Brachypodium</taxon>
    </lineage>
</organism>
<proteinExistence type="predicted"/>
<evidence type="ECO:0000256" key="2">
    <source>
        <dbReference type="ARBA" id="ARBA00023015"/>
    </source>
</evidence>
<dbReference type="CDD" id="cd10017">
    <property type="entry name" value="B3_DNA"/>
    <property type="match status" value="1"/>
</dbReference>
<dbReference type="InterPro" id="IPR003340">
    <property type="entry name" value="B3_DNA-bd"/>
</dbReference>
<gene>
    <name evidence="8" type="ORF">BRADI_2g21264v3</name>
</gene>
<dbReference type="InParanoid" id="A0A0Q3G5A2"/>
<comment type="subcellular location">
    <subcellularLocation>
        <location evidence="1">Nucleus</location>
    </subcellularLocation>
</comment>
<sequence length="320" mass="34928">MAQPLPAGHPAALDRRLWLACASPLSRLPEVGSEVYYLPLGHAEQCHGAPRSKDSSPTSSSAPRDEVCATITLHPGADPQANQAPAALQHNADCIHVFPKVVTNGDAGKGRSFHVPIPCATGIFPALDDGRDDQYLYFSDLRGQVWRFRHKYTGFPGGRRKHLLTSGWNAFRKTKSLVAGDVLPFMRSRDRLLIALQRTQNPAPLVSLEDVMDAARLAADGNAFTVTWFPRLGPEFLVPREEVDAGLQAHWVPGMRVSIRTAVLRPGILDTAPSSRVSVVYGTVTAVHERAWKKLEVDWTNSTDDHQPSSDDSSSTGVSM</sequence>
<evidence type="ECO:0000256" key="3">
    <source>
        <dbReference type="ARBA" id="ARBA00023125"/>
    </source>
</evidence>
<keyword evidence="3" id="KW-0238">DNA-binding</keyword>
<dbReference type="EMBL" id="CM000881">
    <property type="protein sequence ID" value="KQK05629.1"/>
    <property type="molecule type" value="Genomic_DNA"/>
</dbReference>
<dbReference type="Pfam" id="PF02362">
    <property type="entry name" value="B3"/>
    <property type="match status" value="1"/>
</dbReference>
<evidence type="ECO:0000256" key="6">
    <source>
        <dbReference type="SAM" id="MobiDB-lite"/>
    </source>
</evidence>
<dbReference type="Gene3D" id="2.40.330.10">
    <property type="entry name" value="DNA-binding pseudobarrel domain"/>
    <property type="match status" value="1"/>
</dbReference>
<dbReference type="InterPro" id="IPR044835">
    <property type="entry name" value="ARF_plant"/>
</dbReference>
<dbReference type="InterPro" id="IPR015300">
    <property type="entry name" value="DNA-bd_pseudobarrel_sf"/>
</dbReference>
<reference evidence="9" key="3">
    <citation type="submission" date="2018-08" db="UniProtKB">
        <authorList>
            <consortium name="EnsemblPlants"/>
        </authorList>
    </citation>
    <scope>IDENTIFICATION</scope>
    <source>
        <strain evidence="9">cv. Bd21</strain>
    </source>
</reference>
<dbReference type="Proteomes" id="UP000008810">
    <property type="component" value="Chromosome 2"/>
</dbReference>
<evidence type="ECO:0000313" key="8">
    <source>
        <dbReference type="EMBL" id="KQK05629.1"/>
    </source>
</evidence>
<dbReference type="GO" id="GO:0009725">
    <property type="term" value="P:response to hormone"/>
    <property type="evidence" value="ECO:0007669"/>
    <property type="project" value="InterPro"/>
</dbReference>
<feature type="compositionally biased region" description="Low complexity" evidence="6">
    <location>
        <begin position="310"/>
        <end position="320"/>
    </location>
</feature>
<dbReference type="PANTHER" id="PTHR31384">
    <property type="entry name" value="AUXIN RESPONSE FACTOR 4-RELATED"/>
    <property type="match status" value="1"/>
</dbReference>
<dbReference type="OrthoDB" id="682475at2759"/>
<dbReference type="GO" id="GO:0006355">
    <property type="term" value="P:regulation of DNA-templated transcription"/>
    <property type="evidence" value="ECO:0000318"/>
    <property type="project" value="GO_Central"/>
</dbReference>
<evidence type="ECO:0000313" key="10">
    <source>
        <dbReference type="Proteomes" id="UP000008810"/>
    </source>
</evidence>
<keyword evidence="2" id="KW-0805">Transcription regulation</keyword>
<accession>A0A0Q3G5A2</accession>
<evidence type="ECO:0000256" key="5">
    <source>
        <dbReference type="ARBA" id="ARBA00023242"/>
    </source>
</evidence>
<dbReference type="STRING" id="15368.A0A0Q3G5A2"/>
<evidence type="ECO:0000256" key="4">
    <source>
        <dbReference type="ARBA" id="ARBA00023163"/>
    </source>
</evidence>
<evidence type="ECO:0000259" key="7">
    <source>
        <dbReference type="PROSITE" id="PS50863"/>
    </source>
</evidence>
<dbReference type="EnsemblPlants" id="KQK05629">
    <property type="protein sequence ID" value="KQK05629"/>
    <property type="gene ID" value="BRADI_2g21264v3"/>
</dbReference>
<feature type="region of interest" description="Disordered" evidence="6">
    <location>
        <begin position="46"/>
        <end position="65"/>
    </location>
</feature>
<feature type="region of interest" description="Disordered" evidence="6">
    <location>
        <begin position="301"/>
        <end position="320"/>
    </location>
</feature>
<dbReference type="SMART" id="SM01019">
    <property type="entry name" value="B3"/>
    <property type="match status" value="1"/>
</dbReference>
<dbReference type="Gramene" id="KQK05629">
    <property type="protein sequence ID" value="KQK05629"/>
    <property type="gene ID" value="BRADI_2g21264v3"/>
</dbReference>
<dbReference type="PROSITE" id="PS50863">
    <property type="entry name" value="B3"/>
    <property type="match status" value="1"/>
</dbReference>
<reference evidence="8 9" key="1">
    <citation type="journal article" date="2010" name="Nature">
        <title>Genome sequencing and analysis of the model grass Brachypodium distachyon.</title>
        <authorList>
            <consortium name="International Brachypodium Initiative"/>
        </authorList>
    </citation>
    <scope>NUCLEOTIDE SEQUENCE [LARGE SCALE GENOMIC DNA]</scope>
    <source>
        <strain evidence="8 9">Bd21</strain>
    </source>
</reference>
<keyword evidence="10" id="KW-1185">Reference proteome</keyword>
<dbReference type="AlphaFoldDB" id="A0A0Q3G5A2"/>
<dbReference type="SUPFAM" id="SSF101936">
    <property type="entry name" value="DNA-binding pseudobarrel domain"/>
    <property type="match status" value="1"/>
</dbReference>
<protein>
    <recommendedName>
        <fullName evidence="7">TF-B3 domain-containing protein</fullName>
    </recommendedName>
</protein>
<name>A0A0Q3G5A2_BRADI</name>
<feature type="domain" description="TF-B3" evidence="7">
    <location>
        <begin position="98"/>
        <end position="200"/>
    </location>
</feature>
<keyword evidence="4" id="KW-0804">Transcription</keyword>